<organism evidence="1 2">
    <name type="scientific">Candidatus Nealsonbacteria bacterium RIFCSPLOWO2_02_39_8</name>
    <dbReference type="NCBI Taxonomy" id="1801674"/>
    <lineage>
        <taxon>Bacteria</taxon>
        <taxon>Candidatus Nealsoniibacteriota</taxon>
    </lineage>
</organism>
<comment type="caution">
    <text evidence="1">The sequence shown here is derived from an EMBL/GenBank/DDBJ whole genome shotgun (WGS) entry which is preliminary data.</text>
</comment>
<dbReference type="AlphaFoldDB" id="A0A1G2EJZ3"/>
<reference evidence="1 2" key="1">
    <citation type="journal article" date="2016" name="Nat. Commun.">
        <title>Thousands of microbial genomes shed light on interconnected biogeochemical processes in an aquifer system.</title>
        <authorList>
            <person name="Anantharaman K."/>
            <person name="Brown C.T."/>
            <person name="Hug L.A."/>
            <person name="Sharon I."/>
            <person name="Castelle C.J."/>
            <person name="Probst A.J."/>
            <person name="Thomas B.C."/>
            <person name="Singh A."/>
            <person name="Wilkins M.J."/>
            <person name="Karaoz U."/>
            <person name="Brodie E.L."/>
            <person name="Williams K.H."/>
            <person name="Hubbard S.S."/>
            <person name="Banfield J.F."/>
        </authorList>
    </citation>
    <scope>NUCLEOTIDE SEQUENCE [LARGE SCALE GENOMIC DNA]</scope>
</reference>
<proteinExistence type="predicted"/>
<evidence type="ECO:0000313" key="2">
    <source>
        <dbReference type="Proteomes" id="UP000176216"/>
    </source>
</evidence>
<protein>
    <submittedName>
        <fullName evidence="1">Uncharacterized protein</fullName>
    </submittedName>
</protein>
<gene>
    <name evidence="1" type="ORF">A2W71_01130</name>
</gene>
<dbReference type="Proteomes" id="UP000176216">
    <property type="component" value="Unassembled WGS sequence"/>
</dbReference>
<name>A0A1G2EJZ3_9BACT</name>
<accession>A0A1G2EJZ3</accession>
<dbReference type="EMBL" id="MHMJ01000007">
    <property type="protein sequence ID" value="OGZ26115.1"/>
    <property type="molecule type" value="Genomic_DNA"/>
</dbReference>
<evidence type="ECO:0000313" key="1">
    <source>
        <dbReference type="EMBL" id="OGZ26115.1"/>
    </source>
</evidence>
<sequence>MLQYSKEQLWQLYEGLPDELKAAVFSETNADNLYEICQKNEIKDNSAISEIAKKITYVFLGLLKPNELQDIISTDLNIEKKQASQIANEINNYIFLPVRKNLEQLYQIEMKPSAMVNTIPTARKSAAMTEKNKSAEKIKSKIKDRYREAVV</sequence>